<dbReference type="PROSITE" id="PS51755">
    <property type="entry name" value="OMPR_PHOB"/>
    <property type="match status" value="1"/>
</dbReference>
<evidence type="ECO:0000256" key="5">
    <source>
        <dbReference type="ARBA" id="ARBA00023163"/>
    </source>
</evidence>
<evidence type="ECO:0000256" key="3">
    <source>
        <dbReference type="ARBA" id="ARBA00023015"/>
    </source>
</evidence>
<keyword evidence="4 7" id="KW-0238">DNA-binding</keyword>
<comment type="caution">
    <text evidence="10">The sequence shown here is derived from an EMBL/GenBank/DDBJ whole genome shotgun (WGS) entry which is preliminary data.</text>
</comment>
<feature type="domain" description="OmpR/PhoB-type" evidence="9">
    <location>
        <begin position="128"/>
        <end position="227"/>
    </location>
</feature>
<evidence type="ECO:0000313" key="10">
    <source>
        <dbReference type="EMBL" id="MFB9326219.1"/>
    </source>
</evidence>
<evidence type="ECO:0000256" key="2">
    <source>
        <dbReference type="ARBA" id="ARBA00023012"/>
    </source>
</evidence>
<feature type="modified residue" description="4-aspartylphosphate" evidence="6">
    <location>
        <position position="52"/>
    </location>
</feature>
<keyword evidence="5" id="KW-0804">Transcription</keyword>
<dbReference type="PANTHER" id="PTHR48111:SF1">
    <property type="entry name" value="TWO-COMPONENT RESPONSE REGULATOR ORR33"/>
    <property type="match status" value="1"/>
</dbReference>
<dbReference type="CDD" id="cd00383">
    <property type="entry name" value="trans_reg_C"/>
    <property type="match status" value="1"/>
</dbReference>
<dbReference type="InterPro" id="IPR036388">
    <property type="entry name" value="WH-like_DNA-bd_sf"/>
</dbReference>
<dbReference type="PANTHER" id="PTHR48111">
    <property type="entry name" value="REGULATOR OF RPOS"/>
    <property type="match status" value="1"/>
</dbReference>
<dbReference type="Gene3D" id="6.10.250.690">
    <property type="match status" value="1"/>
</dbReference>
<feature type="domain" description="Response regulatory" evidence="8">
    <location>
        <begin position="3"/>
        <end position="116"/>
    </location>
</feature>
<proteinExistence type="predicted"/>
<dbReference type="SMART" id="SM00448">
    <property type="entry name" value="REC"/>
    <property type="match status" value="1"/>
</dbReference>
<reference evidence="10 11" key="1">
    <citation type="submission" date="2024-09" db="EMBL/GenBank/DDBJ databases">
        <authorList>
            <person name="Sun Q."/>
            <person name="Mori K."/>
        </authorList>
    </citation>
    <scope>NUCLEOTIDE SEQUENCE [LARGE SCALE GENOMIC DNA]</scope>
    <source>
        <strain evidence="10 11">TISTR 2452</strain>
    </source>
</reference>
<keyword evidence="3" id="KW-0805">Transcription regulation</keyword>
<evidence type="ECO:0000259" key="9">
    <source>
        <dbReference type="PROSITE" id="PS51755"/>
    </source>
</evidence>
<protein>
    <submittedName>
        <fullName evidence="10">Response regulator transcription factor</fullName>
    </submittedName>
</protein>
<sequence>MRTVLIVEDEPKIREVIASYIRHGGLAALEAETGQEALRLLGSERVDAVVLDLMLPDMDGEAVCRHIRRTSSVPVVMLTAKASQEQRIEGFSLGADDYVTKPFDPRELLARIRAILRRADDSQLLADRIVYEDGALVIDSLRQTVTAHGELINLTPNEYKLLLAMAKHPQRIFAREQLIEMAWGYDYEGDSRTVDQHIKNIRHKIEADPRQPRFIRTVFGAGYRFTGGESP</sequence>
<dbReference type="EMBL" id="JBHMDO010000017">
    <property type="protein sequence ID" value="MFB9326219.1"/>
    <property type="molecule type" value="Genomic_DNA"/>
</dbReference>
<evidence type="ECO:0000256" key="7">
    <source>
        <dbReference type="PROSITE-ProRule" id="PRU01091"/>
    </source>
</evidence>
<dbReference type="Proteomes" id="UP001589747">
    <property type="component" value="Unassembled WGS sequence"/>
</dbReference>
<keyword evidence="1 6" id="KW-0597">Phosphoprotein</keyword>
<feature type="DNA-binding region" description="OmpR/PhoB-type" evidence="7">
    <location>
        <begin position="128"/>
        <end position="227"/>
    </location>
</feature>
<dbReference type="PROSITE" id="PS50110">
    <property type="entry name" value="RESPONSE_REGULATORY"/>
    <property type="match status" value="1"/>
</dbReference>
<dbReference type="InterPro" id="IPR001789">
    <property type="entry name" value="Sig_transdc_resp-reg_receiver"/>
</dbReference>
<dbReference type="Gene3D" id="1.10.10.10">
    <property type="entry name" value="Winged helix-like DNA-binding domain superfamily/Winged helix DNA-binding domain"/>
    <property type="match status" value="1"/>
</dbReference>
<gene>
    <name evidence="10" type="ORF">ACFFSY_09875</name>
</gene>
<evidence type="ECO:0000259" key="8">
    <source>
        <dbReference type="PROSITE" id="PS50110"/>
    </source>
</evidence>
<dbReference type="InterPro" id="IPR039420">
    <property type="entry name" value="WalR-like"/>
</dbReference>
<evidence type="ECO:0000313" key="11">
    <source>
        <dbReference type="Proteomes" id="UP001589747"/>
    </source>
</evidence>
<dbReference type="Gene3D" id="3.40.50.2300">
    <property type="match status" value="1"/>
</dbReference>
<dbReference type="InterPro" id="IPR001867">
    <property type="entry name" value="OmpR/PhoB-type_DNA-bd"/>
</dbReference>
<keyword evidence="11" id="KW-1185">Reference proteome</keyword>
<evidence type="ECO:0000256" key="6">
    <source>
        <dbReference type="PROSITE-ProRule" id="PRU00169"/>
    </source>
</evidence>
<dbReference type="SMART" id="SM00862">
    <property type="entry name" value="Trans_reg_C"/>
    <property type="match status" value="1"/>
</dbReference>
<organism evidence="10 11">
    <name type="scientific">Paenibacillus aurantiacus</name>
    <dbReference type="NCBI Taxonomy" id="1936118"/>
    <lineage>
        <taxon>Bacteria</taxon>
        <taxon>Bacillati</taxon>
        <taxon>Bacillota</taxon>
        <taxon>Bacilli</taxon>
        <taxon>Bacillales</taxon>
        <taxon>Paenibacillaceae</taxon>
        <taxon>Paenibacillus</taxon>
    </lineage>
</organism>
<accession>A0ABV5KLX0</accession>
<dbReference type="Pfam" id="PF00072">
    <property type="entry name" value="Response_reg"/>
    <property type="match status" value="1"/>
</dbReference>
<keyword evidence="2" id="KW-0902">Two-component regulatory system</keyword>
<evidence type="ECO:0000256" key="1">
    <source>
        <dbReference type="ARBA" id="ARBA00022553"/>
    </source>
</evidence>
<evidence type="ECO:0000256" key="4">
    <source>
        <dbReference type="ARBA" id="ARBA00023125"/>
    </source>
</evidence>
<name>A0ABV5KLX0_9BACL</name>
<dbReference type="InterPro" id="IPR011006">
    <property type="entry name" value="CheY-like_superfamily"/>
</dbReference>
<dbReference type="Pfam" id="PF00486">
    <property type="entry name" value="Trans_reg_C"/>
    <property type="match status" value="1"/>
</dbReference>
<dbReference type="RefSeq" id="WP_377493290.1">
    <property type="nucleotide sequence ID" value="NZ_JBHMDO010000017.1"/>
</dbReference>
<dbReference type="SUPFAM" id="SSF52172">
    <property type="entry name" value="CheY-like"/>
    <property type="match status" value="1"/>
</dbReference>